<keyword evidence="8 10" id="KW-0131">Cell cycle</keyword>
<dbReference type="Proteomes" id="UP000231932">
    <property type="component" value="Chromosome"/>
</dbReference>
<dbReference type="HAMAP" id="MF_00033">
    <property type="entry name" value="MurG"/>
    <property type="match status" value="1"/>
</dbReference>
<comment type="subcellular location">
    <subcellularLocation>
        <location evidence="10">Cell membrane</location>
        <topology evidence="10">Peripheral membrane protein</topology>
        <orientation evidence="10">Cytoplasmic side</orientation>
    </subcellularLocation>
</comment>
<protein>
    <recommendedName>
        <fullName evidence="10">UDP-N-acetylglucosamine--N-acetylmuramyl-(pentapeptide) pyrophosphoryl-undecaprenol N-acetylglucosamine transferase</fullName>
        <ecNumber evidence="10">2.4.1.227</ecNumber>
    </recommendedName>
    <alternativeName>
        <fullName evidence="10">Undecaprenyl-PP-MurNAc-pentapeptide-UDPGlcNAc GlcNAc transferase</fullName>
    </alternativeName>
</protein>
<comment type="caution">
    <text evidence="10">Lacks conserved residue(s) required for the propagation of feature annotation.</text>
</comment>
<keyword evidence="6 10" id="KW-0573">Peptidoglycan synthesis</keyword>
<keyword evidence="7 10" id="KW-0472">Membrane</keyword>
<dbReference type="GO" id="GO:0005975">
    <property type="term" value="P:carbohydrate metabolic process"/>
    <property type="evidence" value="ECO:0007669"/>
    <property type="project" value="InterPro"/>
</dbReference>
<dbReference type="GO" id="GO:0051991">
    <property type="term" value="F:UDP-N-acetyl-D-glucosamine:N-acetylmuramoyl-L-alanyl-D-glutamyl-meso-2,6-diaminopimelyl-D-alanyl-D-alanine-diphosphoundecaprenol 4-beta-N-acetylglucosaminlytransferase activity"/>
    <property type="evidence" value="ECO:0007669"/>
    <property type="project" value="RHEA"/>
</dbReference>
<feature type="domain" description="Glycosyl transferase family 28 C-terminal" evidence="12">
    <location>
        <begin position="195"/>
        <end position="360"/>
    </location>
</feature>
<dbReference type="Gene3D" id="3.40.50.2000">
    <property type="entry name" value="Glycogen Phosphorylase B"/>
    <property type="match status" value="2"/>
</dbReference>
<dbReference type="GO" id="GO:0009252">
    <property type="term" value="P:peptidoglycan biosynthetic process"/>
    <property type="evidence" value="ECO:0007669"/>
    <property type="project" value="UniProtKB-UniRule"/>
</dbReference>
<dbReference type="KEGG" id="kyr:CVV65_07120"/>
<feature type="binding site" evidence="10">
    <location>
        <begin position="13"/>
        <end position="15"/>
    </location>
    <ligand>
        <name>UDP-N-acetyl-alpha-D-glucosamine</name>
        <dbReference type="ChEBI" id="CHEBI:57705"/>
    </ligand>
</feature>
<dbReference type="EMBL" id="CP024955">
    <property type="protein sequence ID" value="ATY84726.1"/>
    <property type="molecule type" value="Genomic_DNA"/>
</dbReference>
<reference evidence="14" key="1">
    <citation type="submission" date="2017-11" db="EMBL/GenBank/DDBJ databases">
        <title>Complete Genome Sequence of Kyrpidia sp. Strain EA-1, a thermophilic, hydrogen-oxidizing Bacterium, isolated from the Azores.</title>
        <authorList>
            <person name="Reiner J.E."/>
            <person name="Lapp C.J."/>
            <person name="Bunk B."/>
            <person name="Gescher J."/>
        </authorList>
    </citation>
    <scope>NUCLEOTIDE SEQUENCE [LARGE SCALE GENOMIC DNA]</scope>
    <source>
        <strain evidence="14">EA-1</strain>
    </source>
</reference>
<feature type="domain" description="Glycosyltransferase family 28 N-terminal" evidence="11">
    <location>
        <begin position="6"/>
        <end position="145"/>
    </location>
</feature>
<evidence type="ECO:0000256" key="3">
    <source>
        <dbReference type="ARBA" id="ARBA00022676"/>
    </source>
</evidence>
<evidence type="ECO:0000259" key="12">
    <source>
        <dbReference type="Pfam" id="PF04101"/>
    </source>
</evidence>
<comment type="function">
    <text evidence="10">Cell wall formation. Catalyzes the transfer of a GlcNAc subunit on undecaprenyl-pyrophosphoryl-MurNAc-pentapeptide (lipid intermediate I) to form undecaprenyl-pyrophosphoryl-MurNAc-(pentapeptide)GlcNAc (lipid intermediate II).</text>
</comment>
<dbReference type="RefSeq" id="WP_100667538.1">
    <property type="nucleotide sequence ID" value="NZ_CP024955.1"/>
</dbReference>
<evidence type="ECO:0000256" key="7">
    <source>
        <dbReference type="ARBA" id="ARBA00023136"/>
    </source>
</evidence>
<dbReference type="OrthoDB" id="9808936at2"/>
<evidence type="ECO:0000256" key="5">
    <source>
        <dbReference type="ARBA" id="ARBA00022960"/>
    </source>
</evidence>
<dbReference type="GO" id="GO:0071555">
    <property type="term" value="P:cell wall organization"/>
    <property type="evidence" value="ECO:0007669"/>
    <property type="project" value="UniProtKB-KW"/>
</dbReference>
<dbReference type="GO" id="GO:0051301">
    <property type="term" value="P:cell division"/>
    <property type="evidence" value="ECO:0007669"/>
    <property type="project" value="UniProtKB-KW"/>
</dbReference>
<feature type="binding site" evidence="10">
    <location>
        <position position="201"/>
    </location>
    <ligand>
        <name>UDP-N-acetyl-alpha-D-glucosamine</name>
        <dbReference type="ChEBI" id="CHEBI:57705"/>
    </ligand>
</feature>
<evidence type="ECO:0000256" key="6">
    <source>
        <dbReference type="ARBA" id="ARBA00022984"/>
    </source>
</evidence>
<evidence type="ECO:0000313" key="14">
    <source>
        <dbReference type="Proteomes" id="UP000231932"/>
    </source>
</evidence>
<dbReference type="InterPro" id="IPR007235">
    <property type="entry name" value="Glyco_trans_28_C"/>
</dbReference>
<keyword evidence="3 10" id="KW-0328">Glycosyltransferase</keyword>
<dbReference type="SUPFAM" id="SSF53756">
    <property type="entry name" value="UDP-Glycosyltransferase/glycogen phosphorylase"/>
    <property type="match status" value="1"/>
</dbReference>
<evidence type="ECO:0000256" key="1">
    <source>
        <dbReference type="ARBA" id="ARBA00022475"/>
    </source>
</evidence>
<dbReference type="InterPro" id="IPR006009">
    <property type="entry name" value="GlcNAc_MurG"/>
</dbReference>
<evidence type="ECO:0000259" key="11">
    <source>
        <dbReference type="Pfam" id="PF03033"/>
    </source>
</evidence>
<dbReference type="GO" id="GO:0008360">
    <property type="term" value="P:regulation of cell shape"/>
    <property type="evidence" value="ECO:0007669"/>
    <property type="project" value="UniProtKB-KW"/>
</dbReference>
<dbReference type="GO" id="GO:0050511">
    <property type="term" value="F:undecaprenyldiphospho-muramoylpentapeptide beta-N-acetylglucosaminyltransferase activity"/>
    <property type="evidence" value="ECO:0007669"/>
    <property type="project" value="UniProtKB-UniRule"/>
</dbReference>
<keyword evidence="5 10" id="KW-0133">Cell shape</keyword>
<keyword evidence="9 10" id="KW-0961">Cell wall biogenesis/degradation</keyword>
<dbReference type="GO" id="GO:0005886">
    <property type="term" value="C:plasma membrane"/>
    <property type="evidence" value="ECO:0007669"/>
    <property type="project" value="UniProtKB-SubCell"/>
</dbReference>
<evidence type="ECO:0000313" key="13">
    <source>
        <dbReference type="EMBL" id="ATY84726.1"/>
    </source>
</evidence>
<keyword evidence="14" id="KW-1185">Reference proteome</keyword>
<feature type="binding site" evidence="10">
    <location>
        <position position="127"/>
    </location>
    <ligand>
        <name>UDP-N-acetyl-alpha-D-glucosamine</name>
        <dbReference type="ChEBI" id="CHEBI:57705"/>
    </ligand>
</feature>
<evidence type="ECO:0000256" key="2">
    <source>
        <dbReference type="ARBA" id="ARBA00022618"/>
    </source>
</evidence>
<proteinExistence type="inferred from homology"/>
<comment type="similarity">
    <text evidence="10">Belongs to the glycosyltransferase 28 family. MurG subfamily.</text>
</comment>
<dbReference type="PANTHER" id="PTHR21015">
    <property type="entry name" value="UDP-N-ACETYLGLUCOSAMINE--N-ACETYLMURAMYL-(PENTAPEPTIDE) PYROPHOSPHORYL-UNDECAPRENOL N-ACETYLGLUCOSAMINE TRANSFERASE 1"/>
    <property type="match status" value="1"/>
</dbReference>
<comment type="pathway">
    <text evidence="10">Cell wall biogenesis; peptidoglycan biosynthesis.</text>
</comment>
<dbReference type="UniPathway" id="UPA00219"/>
<gene>
    <name evidence="10 13" type="primary">murG</name>
    <name evidence="13" type="ORF">CVV65_07120</name>
</gene>
<dbReference type="PANTHER" id="PTHR21015:SF22">
    <property type="entry name" value="GLYCOSYLTRANSFERASE"/>
    <property type="match status" value="1"/>
</dbReference>
<dbReference type="EC" id="2.4.1.227" evidence="10"/>
<keyword evidence="2 10" id="KW-0132">Cell division</keyword>
<dbReference type="InterPro" id="IPR004276">
    <property type="entry name" value="GlycoTrans_28_N"/>
</dbReference>
<accession>A0A2K8N5X0</accession>
<comment type="catalytic activity">
    <reaction evidence="10">
        <text>di-trans,octa-cis-undecaprenyl diphospho-N-acetyl-alpha-D-muramoyl-L-alanyl-D-glutamyl-meso-2,6-diaminopimeloyl-D-alanyl-D-alanine + UDP-N-acetyl-alpha-D-glucosamine = di-trans,octa-cis-undecaprenyl diphospho-[N-acetyl-alpha-D-glucosaminyl-(1-&gt;4)]-N-acetyl-alpha-D-muramoyl-L-alanyl-D-glutamyl-meso-2,6-diaminopimeloyl-D-alanyl-D-alanine + UDP + H(+)</text>
        <dbReference type="Rhea" id="RHEA:31227"/>
        <dbReference type="ChEBI" id="CHEBI:15378"/>
        <dbReference type="ChEBI" id="CHEBI:57705"/>
        <dbReference type="ChEBI" id="CHEBI:58223"/>
        <dbReference type="ChEBI" id="CHEBI:61387"/>
        <dbReference type="ChEBI" id="CHEBI:61388"/>
        <dbReference type="EC" id="2.4.1.227"/>
    </reaction>
</comment>
<organism evidence="13 14">
    <name type="scientific">Kyrpidia spormannii</name>
    <dbReference type="NCBI Taxonomy" id="2055160"/>
    <lineage>
        <taxon>Bacteria</taxon>
        <taxon>Bacillati</taxon>
        <taxon>Bacillota</taxon>
        <taxon>Bacilli</taxon>
        <taxon>Bacillales</taxon>
        <taxon>Alicyclobacillaceae</taxon>
        <taxon>Kyrpidia</taxon>
    </lineage>
</organism>
<sequence length="376" mass="41118">MGLMRVLLTGGGTGGHIYPALALARDLRRRVEDLELLYVGTPGGMEKELVPREGIPFTAIDVRGLPRRPGLEQVRALWQAWRSLGQAKGVLRRFRPNVVVGTGGYVSGPVVFMAHRMGIPTLIHEQNVVPGLTNRLLSRVVDAVAVSFPDTSAFPKAKRVVITGNPRASELVEVQEDRVEAIRREYGLKTDRPAVVIVSGSRGAAPINRAAQGLLPKLKGAPFQLVWVTGRAHFEDIERDVERQFGKERVEGVTIVPFCHDMPALLHAVDCVVCRAGASTVAELTAAGTPAILIPSPYVAGRHQERNARWLAEREAAVVLPEDQLTPDELFRRIIHILGRNEAKEMSRRSRELGLVDAARTLSLLVVSLASAKGRQ</sequence>
<feature type="binding site" evidence="10">
    <location>
        <position position="304"/>
    </location>
    <ligand>
        <name>UDP-N-acetyl-alpha-D-glucosamine</name>
        <dbReference type="ChEBI" id="CHEBI:57705"/>
    </ligand>
</feature>
<keyword evidence="4 10" id="KW-0808">Transferase</keyword>
<dbReference type="AlphaFoldDB" id="A0A2K8N5X0"/>
<dbReference type="Pfam" id="PF04101">
    <property type="entry name" value="Glyco_tran_28_C"/>
    <property type="match status" value="1"/>
</dbReference>
<evidence type="ECO:0000256" key="8">
    <source>
        <dbReference type="ARBA" id="ARBA00023306"/>
    </source>
</evidence>
<dbReference type="NCBIfam" id="TIGR01133">
    <property type="entry name" value="murG"/>
    <property type="match status" value="1"/>
</dbReference>
<keyword evidence="1 10" id="KW-1003">Cell membrane</keyword>
<dbReference type="CDD" id="cd03785">
    <property type="entry name" value="GT28_MurG"/>
    <property type="match status" value="1"/>
</dbReference>
<evidence type="ECO:0000256" key="9">
    <source>
        <dbReference type="ARBA" id="ARBA00023316"/>
    </source>
</evidence>
<dbReference type="Pfam" id="PF03033">
    <property type="entry name" value="Glyco_transf_28"/>
    <property type="match status" value="1"/>
</dbReference>
<name>A0A2K8N5X0_9BACL</name>
<evidence type="ECO:0000256" key="4">
    <source>
        <dbReference type="ARBA" id="ARBA00022679"/>
    </source>
</evidence>
<evidence type="ECO:0000256" key="10">
    <source>
        <dbReference type="HAMAP-Rule" id="MF_00033"/>
    </source>
</evidence>